<dbReference type="GO" id="GO:0000055">
    <property type="term" value="P:ribosomal large subunit export from nucleus"/>
    <property type="evidence" value="ECO:0007669"/>
    <property type="project" value="TreeGrafter"/>
</dbReference>
<dbReference type="GO" id="GO:0005634">
    <property type="term" value="C:nucleus"/>
    <property type="evidence" value="ECO:0007669"/>
    <property type="project" value="TreeGrafter"/>
</dbReference>
<evidence type="ECO:0000313" key="5">
    <source>
        <dbReference type="EMBL" id="PPQ96679.1"/>
    </source>
</evidence>
<evidence type="ECO:0000313" key="6">
    <source>
        <dbReference type="Proteomes" id="UP000284706"/>
    </source>
</evidence>
<dbReference type="GO" id="GO:0005524">
    <property type="term" value="F:ATP binding"/>
    <property type="evidence" value="ECO:0007669"/>
    <property type="project" value="UniProtKB-KW"/>
</dbReference>
<dbReference type="AlphaFoldDB" id="A0A409Y100"/>
<dbReference type="Gene3D" id="3.40.50.410">
    <property type="entry name" value="von Willebrand factor, type A domain"/>
    <property type="match status" value="1"/>
</dbReference>
<gene>
    <name evidence="5" type="ORF">CVT26_010308</name>
</gene>
<dbReference type="PROSITE" id="PS50234">
    <property type="entry name" value="VWFA"/>
    <property type="match status" value="1"/>
</dbReference>
<dbReference type="GO" id="GO:0030687">
    <property type="term" value="C:preribosome, large subunit precursor"/>
    <property type="evidence" value="ECO:0007669"/>
    <property type="project" value="TreeGrafter"/>
</dbReference>
<keyword evidence="2" id="KW-0067">ATP-binding</keyword>
<dbReference type="STRING" id="231916.A0A409Y100"/>
<dbReference type="InterPro" id="IPR036465">
    <property type="entry name" value="vWFA_dom_sf"/>
</dbReference>
<reference evidence="5 6" key="1">
    <citation type="journal article" date="2018" name="Evol. Lett.">
        <title>Horizontal gene cluster transfer increased hallucinogenic mushroom diversity.</title>
        <authorList>
            <person name="Reynolds H.T."/>
            <person name="Vijayakumar V."/>
            <person name="Gluck-Thaler E."/>
            <person name="Korotkin H.B."/>
            <person name="Matheny P.B."/>
            <person name="Slot J.C."/>
        </authorList>
    </citation>
    <scope>NUCLEOTIDE SEQUENCE [LARGE SCALE GENOMIC DNA]</scope>
    <source>
        <strain evidence="5 6">SRW20</strain>
    </source>
</reference>
<evidence type="ECO:0000256" key="3">
    <source>
        <dbReference type="SAM" id="MobiDB-lite"/>
    </source>
</evidence>
<dbReference type="InParanoid" id="A0A409Y100"/>
<keyword evidence="6" id="KW-1185">Reference proteome</keyword>
<feature type="compositionally biased region" description="Basic and acidic residues" evidence="3">
    <location>
        <begin position="133"/>
        <end position="146"/>
    </location>
</feature>
<keyword evidence="1" id="KW-0547">Nucleotide-binding</keyword>
<protein>
    <recommendedName>
        <fullName evidence="4">VWFA domain-containing protein</fullName>
    </recommendedName>
</protein>
<dbReference type="Proteomes" id="UP000284706">
    <property type="component" value="Unassembled WGS sequence"/>
</dbReference>
<dbReference type="SUPFAM" id="SSF53300">
    <property type="entry name" value="vWA-like"/>
    <property type="match status" value="1"/>
</dbReference>
<accession>A0A409Y100</accession>
<evidence type="ECO:0000259" key="4">
    <source>
        <dbReference type="PROSITE" id="PS50234"/>
    </source>
</evidence>
<feature type="compositionally biased region" description="Polar residues" evidence="3">
    <location>
        <begin position="44"/>
        <end position="56"/>
    </location>
</feature>
<sequence length="585" mass="64879">PSGVPGSTEDEDDKAAQEITSRPDISKEGGTTDPSDVSHPDSGENASTGESGTSAGKATEAVASDEKAENDEGTMEISQPTENVPLESATSGAAAAGVQQGHSSSQTEVKPIPNPLRSLGDTLREIQQRFEEILGSEARDVPREEPGVSEEQSQLEYLQPGDVDHEMQALGPAGEEKHANLNELNMLDPDVQTDNAPSAMDVDQPVRPELYEEPFNNIPEQEENGTAETIGQDNEGAIMQTALKDRDWLSARSGPPASMEVEMKDDHNENVEIRLKEWRAAEYPSDGAQRIWRLYESMTHDLAYSLCEQLRLILEPTLATRLRGDYRTGKRLNMKKVISYIASDFTKDKIWLRRTKPSQREYQVLISIDDSRSMSESHSVHLAYQTLALISKALSRLESGDVGIAKFGETFDLLHGFDEGPFSDQAGTNVINAFRFNQKATNVLSLLETSLKVLETARERKAMSSASAADLWQLQIIISDGMCQDHDKLRTILRKAEEQRVMIVFIVLDSLHPGSTEPTPSAHHGSILTMDKAEFKTVDGKLELQLQKYLDTFPFEYYVILREVEALPEVLAGTLKQFFERISEE</sequence>
<dbReference type="PANTHER" id="PTHR48103">
    <property type="entry name" value="MIDASIN-RELATED"/>
    <property type="match status" value="1"/>
</dbReference>
<feature type="non-terminal residue" evidence="5">
    <location>
        <position position="1"/>
    </location>
</feature>
<dbReference type="PANTHER" id="PTHR48103:SF2">
    <property type="entry name" value="MIDASIN"/>
    <property type="match status" value="1"/>
</dbReference>
<name>A0A409Y100_9AGAR</name>
<proteinExistence type="predicted"/>
<dbReference type="InterPro" id="IPR002035">
    <property type="entry name" value="VWF_A"/>
</dbReference>
<organism evidence="5 6">
    <name type="scientific">Gymnopilus dilepis</name>
    <dbReference type="NCBI Taxonomy" id="231916"/>
    <lineage>
        <taxon>Eukaryota</taxon>
        <taxon>Fungi</taxon>
        <taxon>Dikarya</taxon>
        <taxon>Basidiomycota</taxon>
        <taxon>Agaricomycotina</taxon>
        <taxon>Agaricomycetes</taxon>
        <taxon>Agaricomycetidae</taxon>
        <taxon>Agaricales</taxon>
        <taxon>Agaricineae</taxon>
        <taxon>Hymenogastraceae</taxon>
        <taxon>Gymnopilus</taxon>
    </lineage>
</organism>
<evidence type="ECO:0000256" key="2">
    <source>
        <dbReference type="ARBA" id="ARBA00022840"/>
    </source>
</evidence>
<comment type="caution">
    <text evidence="5">The sequence shown here is derived from an EMBL/GenBank/DDBJ whole genome shotgun (WGS) entry which is preliminary data.</text>
</comment>
<feature type="region of interest" description="Disordered" evidence="3">
    <location>
        <begin position="1"/>
        <end position="119"/>
    </location>
</feature>
<feature type="region of interest" description="Disordered" evidence="3">
    <location>
        <begin position="133"/>
        <end position="155"/>
    </location>
</feature>
<feature type="domain" description="VWFA" evidence="4">
    <location>
        <begin position="363"/>
        <end position="582"/>
    </location>
</feature>
<dbReference type="GO" id="GO:0000027">
    <property type="term" value="P:ribosomal large subunit assembly"/>
    <property type="evidence" value="ECO:0007669"/>
    <property type="project" value="TreeGrafter"/>
</dbReference>
<evidence type="ECO:0000256" key="1">
    <source>
        <dbReference type="ARBA" id="ARBA00022741"/>
    </source>
</evidence>
<dbReference type="OrthoDB" id="5186at2759"/>
<dbReference type="EMBL" id="NHYE01001336">
    <property type="protein sequence ID" value="PPQ96679.1"/>
    <property type="molecule type" value="Genomic_DNA"/>
</dbReference>